<comment type="subunit">
    <text evidence="11">Homotetramer.</text>
</comment>
<comment type="catalytic activity">
    <reaction evidence="11 12">
        <text>5-O-(1-carboxyvinyl)-3-phosphoshikimate = chorismate + phosphate</text>
        <dbReference type="Rhea" id="RHEA:21020"/>
        <dbReference type="ChEBI" id="CHEBI:29748"/>
        <dbReference type="ChEBI" id="CHEBI:43474"/>
        <dbReference type="ChEBI" id="CHEBI:57701"/>
        <dbReference type="EC" id="4.2.3.5"/>
    </reaction>
</comment>
<dbReference type="GO" id="GO:0010181">
    <property type="term" value="F:FMN binding"/>
    <property type="evidence" value="ECO:0007669"/>
    <property type="project" value="TreeGrafter"/>
</dbReference>
<dbReference type="GO" id="GO:0009423">
    <property type="term" value="P:chorismate biosynthetic process"/>
    <property type="evidence" value="ECO:0007669"/>
    <property type="project" value="UniProtKB-UniRule"/>
</dbReference>
<dbReference type="AlphaFoldDB" id="A0A6M0R649"/>
<evidence type="ECO:0000256" key="4">
    <source>
        <dbReference type="ARBA" id="ARBA00022605"/>
    </source>
</evidence>
<feature type="binding site" evidence="11">
    <location>
        <position position="40"/>
    </location>
    <ligand>
        <name>NADP(+)</name>
        <dbReference type="ChEBI" id="CHEBI:58349"/>
    </ligand>
</feature>
<comment type="function">
    <text evidence="11">Catalyzes the anti-1,4-elimination of the C-3 phosphate and the C-6 proR hydrogen from 5-enolpyruvylshikimate-3-phosphate (EPSP) to yield chorismate, which is the branch point compound that serves as the starting substrate for the three terminal pathways of aromatic amino acid biosynthesis. This reaction introduces a second double bond into the aromatic ring system.</text>
</comment>
<comment type="caution">
    <text evidence="13">The sequence shown here is derived from an EMBL/GenBank/DDBJ whole genome shotgun (WGS) entry which is preliminary data.</text>
</comment>
<dbReference type="UniPathway" id="UPA00053">
    <property type="reaction ID" value="UER00090"/>
</dbReference>
<feature type="binding site" evidence="11">
    <location>
        <position position="46"/>
    </location>
    <ligand>
        <name>NADP(+)</name>
        <dbReference type="ChEBI" id="CHEBI:58349"/>
    </ligand>
</feature>
<dbReference type="CDD" id="cd07304">
    <property type="entry name" value="Chorismate_synthase"/>
    <property type="match status" value="1"/>
</dbReference>
<evidence type="ECO:0000256" key="6">
    <source>
        <dbReference type="ARBA" id="ARBA00022643"/>
    </source>
</evidence>
<name>A0A6M0R649_9CLOT</name>
<evidence type="ECO:0000256" key="7">
    <source>
        <dbReference type="ARBA" id="ARBA00022827"/>
    </source>
</evidence>
<evidence type="ECO:0000313" key="13">
    <source>
        <dbReference type="EMBL" id="NEZ45651.1"/>
    </source>
</evidence>
<dbReference type="GO" id="GO:0008652">
    <property type="term" value="P:amino acid biosynthetic process"/>
    <property type="evidence" value="ECO:0007669"/>
    <property type="project" value="UniProtKB-KW"/>
</dbReference>
<comment type="similarity">
    <text evidence="2 11 12">Belongs to the chorismate synthase family.</text>
</comment>
<dbReference type="GO" id="GO:0005829">
    <property type="term" value="C:cytosol"/>
    <property type="evidence" value="ECO:0007669"/>
    <property type="project" value="TreeGrafter"/>
</dbReference>
<evidence type="ECO:0000313" key="14">
    <source>
        <dbReference type="Proteomes" id="UP000473885"/>
    </source>
</evidence>
<keyword evidence="6 11" id="KW-0288">FMN</keyword>
<protein>
    <recommendedName>
        <fullName evidence="3 11">Chorismate synthase</fullName>
        <shortName evidence="11">CS</shortName>
        <ecNumber evidence="3 11">4.2.3.5</ecNumber>
    </recommendedName>
    <alternativeName>
        <fullName evidence="11">5-enolpyruvylshikimate-3-phosphate phospholyase</fullName>
    </alternativeName>
</protein>
<sequence length="378" mass="42836">MLRFLDAGESHGRALIAIIDGIPSNADIDINFINNQLKRRQGGYGRGKRMNIEKDKVKIYSGLRGNKTTGNPITMIIYNKDFENWKNAMEQQPKENEKITIPRPGHGDFVGYFKYNTNDIRDVIERTSARETAIRTAVGALCKSILFKLNIDIRSKIQSLGKICDDKVDIYNDNIYDKIESSPLRCFNENIEEKMKNKIDKCRKEGETLGGSIYISIKGVPLGIGSYTQWDRKLDAILSYSIMSLQGIKAVEFGEGLNVEKMGSEFNDNIYYHEGTFMRNTNNAGGIEAGISNGENIIIKAYMKPIPSVKKTMHTVDLKSRINVESRYERSDITGVVPASIVLENICAFEILKQLIDKFPSDTFQELKNSLKEYRNKI</sequence>
<dbReference type="PANTHER" id="PTHR21085">
    <property type="entry name" value="CHORISMATE SYNTHASE"/>
    <property type="match status" value="1"/>
</dbReference>
<dbReference type="Gene3D" id="3.60.150.10">
    <property type="entry name" value="Chorismate synthase AroC"/>
    <property type="match status" value="1"/>
</dbReference>
<evidence type="ECO:0000256" key="10">
    <source>
        <dbReference type="ARBA" id="ARBA00023239"/>
    </source>
</evidence>
<dbReference type="InterPro" id="IPR020541">
    <property type="entry name" value="Chorismate_synthase_CS"/>
</dbReference>
<comment type="pathway">
    <text evidence="1 11 12">Metabolic intermediate biosynthesis; chorismate biosynthesis; chorismate from D-erythrose 4-phosphate and phosphoenolpyruvate: step 7/7.</text>
</comment>
<keyword evidence="10 11" id="KW-0456">Lyase</keyword>
<feature type="binding site" evidence="11">
    <location>
        <begin position="126"/>
        <end position="128"/>
    </location>
    <ligand>
        <name>FMN</name>
        <dbReference type="ChEBI" id="CHEBI:58210"/>
    </ligand>
</feature>
<feature type="binding site" evidence="11">
    <location>
        <begin position="246"/>
        <end position="247"/>
    </location>
    <ligand>
        <name>FMN</name>
        <dbReference type="ChEBI" id="CHEBI:58210"/>
    </ligand>
</feature>
<dbReference type="EC" id="4.2.3.5" evidence="3 11"/>
<keyword evidence="8 11" id="KW-0521">NADP</keyword>
<dbReference type="GO" id="GO:0009073">
    <property type="term" value="P:aromatic amino acid family biosynthetic process"/>
    <property type="evidence" value="ECO:0007669"/>
    <property type="project" value="UniProtKB-KW"/>
</dbReference>
<gene>
    <name evidence="11 13" type="primary">aroC</name>
    <name evidence="13" type="ORF">FDF74_00320</name>
</gene>
<keyword evidence="4 11" id="KW-0028">Amino-acid biosynthesis</keyword>
<keyword evidence="7 11" id="KW-0274">FAD</keyword>
<keyword evidence="5 11" id="KW-0285">Flavoprotein</keyword>
<dbReference type="NCBIfam" id="NF003793">
    <property type="entry name" value="PRK05382.1"/>
    <property type="match status" value="1"/>
</dbReference>
<organism evidence="13 14">
    <name type="scientific">Clostridium niameyense</name>
    <dbReference type="NCBI Taxonomy" id="1622073"/>
    <lineage>
        <taxon>Bacteria</taxon>
        <taxon>Bacillati</taxon>
        <taxon>Bacillota</taxon>
        <taxon>Clostridia</taxon>
        <taxon>Eubacteriales</taxon>
        <taxon>Clostridiaceae</taxon>
        <taxon>Clostridium</taxon>
    </lineage>
</organism>
<comment type="cofactor">
    <cofactor evidence="11 12">
        <name>FMNH2</name>
        <dbReference type="ChEBI" id="CHEBI:57618"/>
    </cofactor>
    <text evidence="11 12">Reduced FMN (FMNH(2)).</text>
</comment>
<keyword evidence="14" id="KW-1185">Reference proteome</keyword>
<evidence type="ECO:0000256" key="1">
    <source>
        <dbReference type="ARBA" id="ARBA00005044"/>
    </source>
</evidence>
<evidence type="ECO:0000256" key="8">
    <source>
        <dbReference type="ARBA" id="ARBA00022857"/>
    </source>
</evidence>
<evidence type="ECO:0000256" key="5">
    <source>
        <dbReference type="ARBA" id="ARBA00022630"/>
    </source>
</evidence>
<dbReference type="RefSeq" id="WP_163248109.1">
    <property type="nucleotide sequence ID" value="NZ_SXDP01000001.1"/>
</dbReference>
<dbReference type="InterPro" id="IPR000453">
    <property type="entry name" value="Chorismate_synth"/>
</dbReference>
<feature type="binding site" evidence="11">
    <location>
        <begin position="304"/>
        <end position="308"/>
    </location>
    <ligand>
        <name>FMN</name>
        <dbReference type="ChEBI" id="CHEBI:58210"/>
    </ligand>
</feature>
<dbReference type="PROSITE" id="PS00787">
    <property type="entry name" value="CHORISMATE_SYNTHASE_1"/>
    <property type="match status" value="1"/>
</dbReference>
<dbReference type="PROSITE" id="PS00788">
    <property type="entry name" value="CHORISMATE_SYNTHASE_2"/>
    <property type="match status" value="1"/>
</dbReference>
<dbReference type="HAMAP" id="MF_00300">
    <property type="entry name" value="Chorismate_synth"/>
    <property type="match status" value="1"/>
</dbReference>
<evidence type="ECO:0000256" key="11">
    <source>
        <dbReference type="HAMAP-Rule" id="MF_00300"/>
    </source>
</evidence>
<dbReference type="GO" id="GO:0004107">
    <property type="term" value="F:chorismate synthase activity"/>
    <property type="evidence" value="ECO:0007669"/>
    <property type="project" value="UniProtKB-UniRule"/>
</dbReference>
<reference evidence="13 14" key="1">
    <citation type="submission" date="2019-04" db="EMBL/GenBank/DDBJ databases">
        <title>Genome sequencing of Clostridium botulinum Groups I-IV and Clostridium butyricum.</title>
        <authorList>
            <person name="Brunt J."/>
            <person name="Van Vliet A.H.M."/>
            <person name="Stringer S.C."/>
            <person name="Carter A.T."/>
            <person name="Peck M.W."/>
        </authorList>
    </citation>
    <scope>NUCLEOTIDE SEQUENCE [LARGE SCALE GENOMIC DNA]</scope>
    <source>
        <strain evidence="13 14">IFR 18/094</strain>
    </source>
</reference>
<keyword evidence="9 11" id="KW-0057">Aromatic amino acid biosynthesis</keyword>
<dbReference type="FunFam" id="3.60.150.10:FF:000002">
    <property type="entry name" value="Chorismate synthase"/>
    <property type="match status" value="1"/>
</dbReference>
<dbReference type="Pfam" id="PF01264">
    <property type="entry name" value="Chorismate_synt"/>
    <property type="match status" value="1"/>
</dbReference>
<dbReference type="Proteomes" id="UP000473885">
    <property type="component" value="Unassembled WGS sequence"/>
</dbReference>
<accession>A0A6M0R649</accession>
<dbReference type="NCBIfam" id="TIGR00033">
    <property type="entry name" value="aroC"/>
    <property type="match status" value="1"/>
</dbReference>
<dbReference type="EMBL" id="SXDP01000001">
    <property type="protein sequence ID" value="NEZ45651.1"/>
    <property type="molecule type" value="Genomic_DNA"/>
</dbReference>
<dbReference type="InterPro" id="IPR035904">
    <property type="entry name" value="Chorismate_synth_AroC_sf"/>
</dbReference>
<evidence type="ECO:0000256" key="3">
    <source>
        <dbReference type="ARBA" id="ARBA00013036"/>
    </source>
</evidence>
<evidence type="ECO:0000256" key="9">
    <source>
        <dbReference type="ARBA" id="ARBA00023141"/>
    </source>
</evidence>
<proteinExistence type="inferred from homology"/>
<dbReference type="SUPFAM" id="SSF103263">
    <property type="entry name" value="Chorismate synthase, AroC"/>
    <property type="match status" value="1"/>
</dbReference>
<dbReference type="PANTHER" id="PTHR21085:SF0">
    <property type="entry name" value="CHORISMATE SYNTHASE"/>
    <property type="match status" value="1"/>
</dbReference>
<evidence type="ECO:0000256" key="12">
    <source>
        <dbReference type="RuleBase" id="RU000605"/>
    </source>
</evidence>
<dbReference type="PIRSF" id="PIRSF001456">
    <property type="entry name" value="Chorismate_synth"/>
    <property type="match status" value="1"/>
</dbReference>
<feature type="binding site" evidence="11">
    <location>
        <position position="289"/>
    </location>
    <ligand>
        <name>FMN</name>
        <dbReference type="ChEBI" id="CHEBI:58210"/>
    </ligand>
</feature>
<evidence type="ECO:0000256" key="2">
    <source>
        <dbReference type="ARBA" id="ARBA00008014"/>
    </source>
</evidence>
<feature type="binding site" evidence="11">
    <location>
        <position position="330"/>
    </location>
    <ligand>
        <name>FMN</name>
        <dbReference type="ChEBI" id="CHEBI:58210"/>
    </ligand>
</feature>